<dbReference type="Gene3D" id="1.20.58.390">
    <property type="entry name" value="Neurotransmitter-gated ion-channel transmembrane domain"/>
    <property type="match status" value="2"/>
</dbReference>
<protein>
    <submittedName>
        <fullName evidence="17">Acyltransferase</fullName>
    </submittedName>
</protein>
<keyword evidence="5" id="KW-0732">Signal</keyword>
<dbReference type="Gene3D" id="2.70.170.10">
    <property type="entry name" value="Neurotransmitter-gated ion-channel ligand-binding domain"/>
    <property type="match status" value="1"/>
</dbReference>
<evidence type="ECO:0000256" key="13">
    <source>
        <dbReference type="ARBA" id="ARBA00023257"/>
    </source>
</evidence>
<organism evidence="17 18">
    <name type="scientific">Pristionchus pacificus</name>
    <name type="common">Parasitic nematode worm</name>
    <dbReference type="NCBI Taxonomy" id="54126"/>
    <lineage>
        <taxon>Eukaryota</taxon>
        <taxon>Metazoa</taxon>
        <taxon>Ecdysozoa</taxon>
        <taxon>Nematoda</taxon>
        <taxon>Chromadorea</taxon>
        <taxon>Rhabditida</taxon>
        <taxon>Rhabditina</taxon>
        <taxon>Diplogasteromorpha</taxon>
        <taxon>Diplogasteroidea</taxon>
        <taxon>Neodiplogasteridae</taxon>
        <taxon>Pristionchus</taxon>
    </lineage>
</organism>
<keyword evidence="12" id="KW-0325">Glycoprotein</keyword>
<evidence type="ECO:0000256" key="9">
    <source>
        <dbReference type="ARBA" id="ARBA00023136"/>
    </source>
</evidence>
<keyword evidence="6" id="KW-1133">Transmembrane helix</keyword>
<dbReference type="InterPro" id="IPR050879">
    <property type="entry name" value="Acyltransferase_3"/>
</dbReference>
<dbReference type="FunFam" id="2.70.170.10:FF:000016">
    <property type="entry name" value="Nicotinic acetylcholine receptor subunit"/>
    <property type="match status" value="1"/>
</dbReference>
<dbReference type="GO" id="GO:0016020">
    <property type="term" value="C:membrane"/>
    <property type="evidence" value="ECO:0000318"/>
    <property type="project" value="GO_Central"/>
</dbReference>
<evidence type="ECO:0000256" key="15">
    <source>
        <dbReference type="ARBA" id="ARBA00023303"/>
    </source>
</evidence>
<dbReference type="EnsemblMetazoa" id="PPA29637.1">
    <property type="protein sequence ID" value="PPA29637.1"/>
    <property type="gene ID" value="WBGene00119191"/>
</dbReference>
<comment type="subcellular location">
    <subcellularLocation>
        <location evidence="16">Postsynaptic cell membrane</location>
        <topology evidence="16">Multi-pass membrane protein</topology>
    </subcellularLocation>
</comment>
<evidence type="ECO:0000256" key="11">
    <source>
        <dbReference type="ARBA" id="ARBA00023170"/>
    </source>
</evidence>
<evidence type="ECO:0000256" key="10">
    <source>
        <dbReference type="ARBA" id="ARBA00023157"/>
    </source>
</evidence>
<accession>A0A8R1YJF8</accession>
<evidence type="ECO:0000313" key="18">
    <source>
        <dbReference type="Proteomes" id="UP000005239"/>
    </source>
</evidence>
<dbReference type="PANTHER" id="PTHR23028">
    <property type="entry name" value="ACETYLTRANSFERASE"/>
    <property type="match status" value="1"/>
</dbReference>
<dbReference type="SUPFAM" id="SSF90112">
    <property type="entry name" value="Neurotransmitter-gated ion-channel transmembrane pore"/>
    <property type="match status" value="1"/>
</dbReference>
<evidence type="ECO:0000256" key="7">
    <source>
        <dbReference type="ARBA" id="ARBA00023018"/>
    </source>
</evidence>
<comment type="similarity">
    <text evidence="1">Belongs to the ligand-gated ion channel (TC 1.A.9) family. Acetylcholine receptor (TC 1.A.9.1) subfamily.</text>
</comment>
<dbReference type="InterPro" id="IPR006202">
    <property type="entry name" value="Neur_chan_lig-bd"/>
</dbReference>
<keyword evidence="11" id="KW-0675">Receptor</keyword>
<dbReference type="Pfam" id="PF19040">
    <property type="entry name" value="SGNH"/>
    <property type="match status" value="1"/>
</dbReference>
<evidence type="ECO:0000256" key="14">
    <source>
        <dbReference type="ARBA" id="ARBA00023286"/>
    </source>
</evidence>
<dbReference type="GO" id="GO:0016747">
    <property type="term" value="F:acyltransferase activity, transferring groups other than amino-acyl groups"/>
    <property type="evidence" value="ECO:0007669"/>
    <property type="project" value="InterPro"/>
</dbReference>
<dbReference type="CDD" id="cd18997">
    <property type="entry name" value="LGIC_ECD_nAChR"/>
    <property type="match status" value="1"/>
</dbReference>
<keyword evidence="13" id="KW-0628">Postsynaptic cell membrane</keyword>
<evidence type="ECO:0000313" key="17">
    <source>
        <dbReference type="EnsemblMetazoa" id="PPA29637.1"/>
    </source>
</evidence>
<keyword evidence="3" id="KW-1003">Cell membrane</keyword>
<accession>A0A2A6CQA0</accession>
<keyword evidence="15" id="KW-0407">Ion channel</keyword>
<evidence type="ECO:0000256" key="1">
    <source>
        <dbReference type="ARBA" id="ARBA00009237"/>
    </source>
</evidence>
<dbReference type="SUPFAM" id="SSF63712">
    <property type="entry name" value="Nicotinic receptor ligand binding domain-like"/>
    <property type="match status" value="1"/>
</dbReference>
<keyword evidence="2" id="KW-0813">Transport</keyword>
<dbReference type="InterPro" id="IPR036719">
    <property type="entry name" value="Neuro-gated_channel_TM_sf"/>
</dbReference>
<evidence type="ECO:0000256" key="2">
    <source>
        <dbReference type="ARBA" id="ARBA00022448"/>
    </source>
</evidence>
<name>A0A2A6CQA0_PRIPA</name>
<dbReference type="InterPro" id="IPR006029">
    <property type="entry name" value="Neurotrans-gated_channel_TM"/>
</dbReference>
<dbReference type="InterPro" id="IPR002656">
    <property type="entry name" value="Acyl_transf_3_dom"/>
</dbReference>
<keyword evidence="4" id="KW-0812">Transmembrane</keyword>
<evidence type="ECO:0000256" key="8">
    <source>
        <dbReference type="ARBA" id="ARBA00023065"/>
    </source>
</evidence>
<dbReference type="InterPro" id="IPR043968">
    <property type="entry name" value="SGNH"/>
</dbReference>
<gene>
    <name evidence="17" type="primary">WBGene00119191</name>
</gene>
<keyword evidence="10" id="KW-1015">Disulfide bond</keyword>
<dbReference type="GO" id="GO:0005230">
    <property type="term" value="F:extracellular ligand-gated monoatomic ion channel activity"/>
    <property type="evidence" value="ECO:0007669"/>
    <property type="project" value="InterPro"/>
</dbReference>
<keyword evidence="9" id="KW-0472">Membrane</keyword>
<evidence type="ECO:0000256" key="3">
    <source>
        <dbReference type="ARBA" id="ARBA00022475"/>
    </source>
</evidence>
<dbReference type="CDD" id="cd19051">
    <property type="entry name" value="LGIC_TM_cation"/>
    <property type="match status" value="1"/>
</dbReference>
<dbReference type="Pfam" id="PF02931">
    <property type="entry name" value="Neur_chan_LBD"/>
    <property type="match status" value="1"/>
</dbReference>
<dbReference type="Pfam" id="PF02932">
    <property type="entry name" value="Neur_chan_memb"/>
    <property type="match status" value="1"/>
</dbReference>
<keyword evidence="14" id="KW-1071">Ligand-gated ion channel</keyword>
<evidence type="ECO:0000256" key="4">
    <source>
        <dbReference type="ARBA" id="ARBA00022692"/>
    </source>
</evidence>
<dbReference type="Proteomes" id="UP000005239">
    <property type="component" value="Unassembled WGS sequence"/>
</dbReference>
<reference evidence="18" key="1">
    <citation type="journal article" date="2008" name="Nat. Genet.">
        <title>The Pristionchus pacificus genome provides a unique perspective on nematode lifestyle and parasitism.</title>
        <authorList>
            <person name="Dieterich C."/>
            <person name="Clifton S.W."/>
            <person name="Schuster L.N."/>
            <person name="Chinwalla A."/>
            <person name="Delehaunty K."/>
            <person name="Dinkelacker I."/>
            <person name="Fulton L."/>
            <person name="Fulton R."/>
            <person name="Godfrey J."/>
            <person name="Minx P."/>
            <person name="Mitreva M."/>
            <person name="Roeseler W."/>
            <person name="Tian H."/>
            <person name="Witte H."/>
            <person name="Yang S.P."/>
            <person name="Wilson R.K."/>
            <person name="Sommer R.J."/>
        </authorList>
    </citation>
    <scope>NUCLEOTIDE SEQUENCE [LARGE SCALE GENOMIC DNA]</scope>
    <source>
        <strain evidence="18">PS312</strain>
    </source>
</reference>
<dbReference type="GO" id="GO:0000271">
    <property type="term" value="P:polysaccharide biosynthetic process"/>
    <property type="evidence" value="ECO:0000318"/>
    <property type="project" value="GO_Central"/>
</dbReference>
<proteinExistence type="inferred from homology"/>
<sequence>MTDKRFDIQGFRAWAVLAVVVFHFFPSCFPLGYLGVDVSHNHMLTMHIIPDFSCCLISLVLDRNPCSPKSYLEYYLKRGKRIVPLAGLVILVNLLIISRKKDLREVRAGKRTKLRSALFALFFCTNYNVREDGEDYFEALEQASDYFTHFWSLSVEIQFYLVAPILLHMIKPSQAQWSLFYMALLALCSFLLSITLRSQDAFSSTLCRLWQFFSGAIVFDMSKMNSDPLPISKNVDTALESVQRVQFSEIPLIGATAAVMTTSLIRLLVTVTAASLLFLNSKSFIICNHVLQLLGDASYALYLLHWPMVCVFNDFEVEDLKWLVAAMVSCVIFAIAAHLIYERWYLSLSAFPVTALIAVLYALCFLLIVYDGPGNTVDFDAAAAIRAWEPGASSNYSEAQVQQMNDLMEYQLKNTLTIPHCTSTERRGRFRFCRFPPGLGNYTLLIIGNSFALNPGRLLLDHLRPHYGAVSMRPVARCEPLIATNYSGWSGVCDEETHRRFLEDVRRERPDVLVISARYEHPGAPVIGNMTADPLYRFMLSQLRNYEKLVEKKVFILNTLPLLNSPAKVEKTRKLKHLPIEGYIPEAIKENDEPMRRRTTELAKYCDKCVFYDVRPMHLNSDGEFMTVDPVSKLRYFEKSGHYTSVGSPQEIRLYNDQLDGYNNMERPVENATEALVVHIKFYLQQILEVDEKNQLVTINAWLSMDIRFPGTSDHIWKPDVLLYNSAAEDFDSTYKPNLLVYSNGDITWIPPGVLKFVCSTIDVTWFPFDDQVCQLKFGSWTFHGFAVDLQIDTDMVNGEIPSYVENAMDLSTYVENGEWLLASSPAMRFVTYPSCCPEPYPTIVYYLHIRRRTLFYWFNLIIPSLLISLMTVLGFTLPPDAGEKITLEVTILLAIVFFLSMVSEMTPPTGEAVPLIGVFFSCCMLVVSASVVFTVVILNLHFRTPDTHEMSPLLRKVLLEYLPWILMMSRPGHKFHRAGLYKEHKSTYRLKRLALREDLPSKNPVHEAHILLLHAINDQLEELAKRAEREEKDARTQADWRFAALVVDRACLIMFTLFIVTSSVAIMCSAPHLYA</sequence>
<evidence type="ECO:0000256" key="5">
    <source>
        <dbReference type="ARBA" id="ARBA00022729"/>
    </source>
</evidence>
<dbReference type="InterPro" id="IPR006201">
    <property type="entry name" value="Neur_channel"/>
</dbReference>
<dbReference type="GO" id="GO:0045211">
    <property type="term" value="C:postsynaptic membrane"/>
    <property type="evidence" value="ECO:0007669"/>
    <property type="project" value="UniProtKB-SubCell"/>
</dbReference>
<keyword evidence="8" id="KW-0406">Ion transport</keyword>
<dbReference type="GO" id="GO:0007268">
    <property type="term" value="P:chemical synaptic transmission"/>
    <property type="evidence" value="ECO:0007669"/>
    <property type="project" value="UniProtKB-ARBA"/>
</dbReference>
<evidence type="ECO:0000256" key="12">
    <source>
        <dbReference type="ARBA" id="ARBA00023180"/>
    </source>
</evidence>
<reference evidence="17" key="2">
    <citation type="submission" date="2022-06" db="UniProtKB">
        <authorList>
            <consortium name="EnsemblMetazoa"/>
        </authorList>
    </citation>
    <scope>IDENTIFICATION</scope>
    <source>
        <strain evidence="17">PS312</strain>
    </source>
</reference>
<dbReference type="AlphaFoldDB" id="A0A2A6CQA0"/>
<dbReference type="PRINTS" id="PR00252">
    <property type="entry name" value="NRIONCHANNEL"/>
</dbReference>
<dbReference type="GO" id="GO:0004888">
    <property type="term" value="F:transmembrane signaling receptor activity"/>
    <property type="evidence" value="ECO:0007669"/>
    <property type="project" value="InterPro"/>
</dbReference>
<evidence type="ECO:0000256" key="16">
    <source>
        <dbReference type="ARBA" id="ARBA00034104"/>
    </source>
</evidence>
<dbReference type="InterPro" id="IPR038050">
    <property type="entry name" value="Neuro_actylchol_rec"/>
</dbReference>
<dbReference type="FunFam" id="1.20.58.390:FF:000046">
    <property type="entry name" value="AcetylCholine Receptor"/>
    <property type="match status" value="1"/>
</dbReference>
<dbReference type="Pfam" id="PF01757">
    <property type="entry name" value="Acyl_transf_3"/>
    <property type="match status" value="1"/>
</dbReference>
<evidence type="ECO:0000256" key="6">
    <source>
        <dbReference type="ARBA" id="ARBA00022989"/>
    </source>
</evidence>
<keyword evidence="18" id="KW-1185">Reference proteome</keyword>
<keyword evidence="7" id="KW-0770">Synapse</keyword>
<dbReference type="PANTHER" id="PTHR23028:SF127">
    <property type="entry name" value="ACYL_TRANSF_3 DOMAIN-CONTAINING PROTEIN-RELATED"/>
    <property type="match status" value="1"/>
</dbReference>
<dbReference type="InterPro" id="IPR036734">
    <property type="entry name" value="Neur_chan_lig-bd_sf"/>
</dbReference>